<organism evidence="4 5">
    <name type="scientific">Oceanobacillus halophilus</name>
    <dbReference type="NCBI Taxonomy" id="930130"/>
    <lineage>
        <taxon>Bacteria</taxon>
        <taxon>Bacillati</taxon>
        <taxon>Bacillota</taxon>
        <taxon>Bacilli</taxon>
        <taxon>Bacillales</taxon>
        <taxon>Bacillaceae</taxon>
        <taxon>Oceanobacillus</taxon>
    </lineage>
</organism>
<evidence type="ECO:0000256" key="2">
    <source>
        <dbReference type="SAM" id="MobiDB-lite"/>
    </source>
</evidence>
<keyword evidence="5" id="KW-1185">Reference proteome</keyword>
<feature type="compositionally biased region" description="Acidic residues" evidence="2">
    <location>
        <begin position="39"/>
        <end position="48"/>
    </location>
</feature>
<comment type="caution">
    <text evidence="4">The sequence shown here is derived from an EMBL/GenBank/DDBJ whole genome shotgun (WGS) entry which is preliminary data.</text>
</comment>
<keyword evidence="1" id="KW-0175">Coiled coil</keyword>
<evidence type="ECO:0000256" key="3">
    <source>
        <dbReference type="SAM" id="SignalP"/>
    </source>
</evidence>
<feature type="coiled-coil region" evidence="1">
    <location>
        <begin position="53"/>
        <end position="80"/>
    </location>
</feature>
<feature type="region of interest" description="Disordered" evidence="2">
    <location>
        <begin position="26"/>
        <end position="51"/>
    </location>
</feature>
<sequence>MKKFFLLFIGLLILLSACNDTEDARVEENQSKDTKEIIVEDAEPEETKDDLSITEVQQIIDKHKEDNEAIRSQLQEKHSQEWYQQDWTFDRDDTGEEFQAAVSTVRESLSEIMTDNFLDEWAEIYTRAYFCQCDWNLTLYESISGRLEIVDQSEDQIQAKFMSLEKEGMAEQGGIMNVWTFQLDGDTWKLNEKEAVSPEDEALHLTVDDIKEAFKGKFIEETEYEGNKYLVFLNGNDFYEVWNVIDGSANYELSNKYNEVKEETEEDDAMNDDHIENNEEEFPEFTDEMVPFGGDWDRINNDEGDQGFILSRPPYMEIAIRTEEDNYLITGSFEVISENSARFYDDESGCELEMILKEDETMEVNEWTECSSLLSTPEGIYEYIVRRDI</sequence>
<reference evidence="4 5" key="1">
    <citation type="journal article" date="2016" name="Int. J. Syst. Evol. Microbiol.">
        <title>Oceanobacillus halophilus sp. nov., a novel moderately halophilic bacterium from a hypersaline lake.</title>
        <authorList>
            <person name="Amoozegar M.A."/>
            <person name="Bagheri M."/>
            <person name="Makhdoumi A."/>
            <person name="Nikou M.M."/>
            <person name="Fazeli S.A.S."/>
            <person name="Schumann P."/>
            <person name="Sproer C."/>
            <person name="Sanchez-Porro C."/>
            <person name="Ventosa A."/>
        </authorList>
    </citation>
    <scope>NUCLEOTIDE SEQUENCE [LARGE SCALE GENOMIC DNA]</scope>
    <source>
        <strain evidence="4 5">DSM 23996</strain>
    </source>
</reference>
<dbReference type="RefSeq" id="WP_121206122.1">
    <property type="nucleotide sequence ID" value="NZ_RBZP01000030.1"/>
</dbReference>
<feature type="signal peptide" evidence="3">
    <location>
        <begin position="1"/>
        <end position="19"/>
    </location>
</feature>
<dbReference type="PROSITE" id="PS51257">
    <property type="entry name" value="PROKAR_LIPOPROTEIN"/>
    <property type="match status" value="1"/>
</dbReference>
<protein>
    <submittedName>
        <fullName evidence="4">Uncharacterized protein</fullName>
    </submittedName>
</protein>
<name>A0A494ZS14_9BACI</name>
<dbReference type="OrthoDB" id="9870011at2"/>
<evidence type="ECO:0000256" key="1">
    <source>
        <dbReference type="SAM" id="Coils"/>
    </source>
</evidence>
<feature type="compositionally biased region" description="Basic and acidic residues" evidence="2">
    <location>
        <begin position="26"/>
        <end position="38"/>
    </location>
</feature>
<gene>
    <name evidence="4" type="ORF">D8M06_18805</name>
</gene>
<evidence type="ECO:0000313" key="5">
    <source>
        <dbReference type="Proteomes" id="UP000269301"/>
    </source>
</evidence>
<dbReference type="EMBL" id="RBZP01000030">
    <property type="protein sequence ID" value="RKQ28565.1"/>
    <property type="molecule type" value="Genomic_DNA"/>
</dbReference>
<accession>A0A494ZS14</accession>
<feature type="chain" id="PRO_5038531496" evidence="3">
    <location>
        <begin position="20"/>
        <end position="389"/>
    </location>
</feature>
<dbReference type="AlphaFoldDB" id="A0A494ZS14"/>
<dbReference type="Proteomes" id="UP000269301">
    <property type="component" value="Unassembled WGS sequence"/>
</dbReference>
<keyword evidence="3" id="KW-0732">Signal</keyword>
<proteinExistence type="predicted"/>
<evidence type="ECO:0000313" key="4">
    <source>
        <dbReference type="EMBL" id="RKQ28565.1"/>
    </source>
</evidence>